<dbReference type="GeneID" id="41340163"/>
<name>A0A4P8JWM3_HALMA</name>
<dbReference type="EMBL" id="CP039138">
    <property type="protein sequence ID" value="QCP91903.1"/>
    <property type="molecule type" value="Genomic_DNA"/>
</dbReference>
<feature type="compositionally biased region" description="Low complexity" evidence="1">
    <location>
        <begin position="47"/>
        <end position="59"/>
    </location>
</feature>
<feature type="region of interest" description="Disordered" evidence="1">
    <location>
        <begin position="36"/>
        <end position="80"/>
    </location>
</feature>
<feature type="compositionally biased region" description="Polar residues" evidence="1">
    <location>
        <begin position="36"/>
        <end position="46"/>
    </location>
</feature>
<dbReference type="AlphaFoldDB" id="A0A4P8JWM3"/>
<evidence type="ECO:0000256" key="1">
    <source>
        <dbReference type="SAM" id="MobiDB-lite"/>
    </source>
</evidence>
<accession>A0A4P8JWM3</accession>
<evidence type="ECO:0000313" key="2">
    <source>
        <dbReference type="EMBL" id="QCP91903.1"/>
    </source>
</evidence>
<evidence type="ECO:0000313" key="3">
    <source>
        <dbReference type="Proteomes" id="UP000298722"/>
    </source>
</evidence>
<dbReference type="Proteomes" id="UP000298722">
    <property type="component" value="Chromosome"/>
</dbReference>
<protein>
    <submittedName>
        <fullName evidence="2">Uncharacterized protein</fullName>
    </submittedName>
</protein>
<dbReference type="RefSeq" id="WP_137440620.1">
    <property type="nucleotide sequence ID" value="NC_006396.1"/>
</dbReference>
<organism evidence="2 3">
    <name type="scientific">Haloarcula marismortui (strain ATCC 43049 / DSM 3752 / JCM 8966 / VKM B-1809)</name>
    <name type="common">Halobacterium marismortui</name>
    <dbReference type="NCBI Taxonomy" id="272569"/>
    <lineage>
        <taxon>Archaea</taxon>
        <taxon>Methanobacteriati</taxon>
        <taxon>Methanobacteriota</taxon>
        <taxon>Stenosarchaea group</taxon>
        <taxon>Halobacteria</taxon>
        <taxon>Halobacteriales</taxon>
        <taxon>Haloarculaceae</taxon>
        <taxon>Haloarcula</taxon>
    </lineage>
</organism>
<gene>
    <name evidence="2" type="ORF">E6P14_13950</name>
</gene>
<reference evidence="2 3" key="1">
    <citation type="submission" date="2019-04" db="EMBL/GenBank/DDBJ databases">
        <title>Methylomes of two halophilic Archaea, Haloarcula marismortui and Haloferax mediterranei.</title>
        <authorList>
            <person name="DasSarma S."/>
            <person name="DasSarma P."/>
            <person name="DasSarma S."/>
            <person name="Fomenkov A."/>
            <person name="Vincze T."/>
            <person name="Anton B.P."/>
            <person name="Roberts R.J."/>
        </authorList>
    </citation>
    <scope>NUCLEOTIDE SEQUENCE [LARGE SCALE GENOMIC DNA]</scope>
    <source>
        <strain evidence="2 3">ATCC 43049</strain>
    </source>
</reference>
<proteinExistence type="predicted"/>
<sequence>MKRRTVYVIGFGIAMSLGAGLAVGGLVIADVFPTTSGSPQPSTETPVSQSTVQTATATSDSDDSIEIKSPEPVSTPGPEIAFYSQRSQSGEGYYVEAGVNTWGAAESIIIKYQGEEVERIASGETEVIASGTSSNTLDPLPEGAELVAYARDGGSQTEIFRWEVELGGGSNV</sequence>